<reference evidence="2 3" key="1">
    <citation type="submission" date="2021-08" db="EMBL/GenBank/DDBJ databases">
        <authorList>
            <person name="Tuo L."/>
        </authorList>
    </citation>
    <scope>NUCLEOTIDE SEQUENCE [LARGE SCALE GENOMIC DNA]</scope>
    <source>
        <strain evidence="2 3">JCM 31229</strain>
    </source>
</reference>
<protein>
    <submittedName>
        <fullName evidence="2">Uncharacterized protein</fullName>
    </submittedName>
</protein>
<organism evidence="2 3">
    <name type="scientific">Sphingomonas colocasiae</name>
    <dbReference type="NCBI Taxonomy" id="1848973"/>
    <lineage>
        <taxon>Bacteria</taxon>
        <taxon>Pseudomonadati</taxon>
        <taxon>Pseudomonadota</taxon>
        <taxon>Alphaproteobacteria</taxon>
        <taxon>Sphingomonadales</taxon>
        <taxon>Sphingomonadaceae</taxon>
        <taxon>Sphingomonas</taxon>
    </lineage>
</organism>
<proteinExistence type="predicted"/>
<evidence type="ECO:0000256" key="1">
    <source>
        <dbReference type="SAM" id="SignalP"/>
    </source>
</evidence>
<dbReference type="EMBL" id="JAINVV010000014">
    <property type="protein sequence ID" value="MBY8826066.1"/>
    <property type="molecule type" value="Genomic_DNA"/>
</dbReference>
<dbReference type="RefSeq" id="WP_222993347.1">
    <property type="nucleotide sequence ID" value="NZ_JAINVV010000014.1"/>
</dbReference>
<keyword evidence="1" id="KW-0732">Signal</keyword>
<keyword evidence="3" id="KW-1185">Reference proteome</keyword>
<accession>A0ABS7PY40</accession>
<sequence>MQVTMIALTLGGMALAAPAIAHDSPAPGDPDNAYWRDYQTDLSEARRELASDLRRARKPSDREEAWTEYRRELADARSDYRKEMIEKGYAVGTVQVLEDAPDN</sequence>
<evidence type="ECO:0000313" key="2">
    <source>
        <dbReference type="EMBL" id="MBY8826066.1"/>
    </source>
</evidence>
<dbReference type="Proteomes" id="UP000706039">
    <property type="component" value="Unassembled WGS sequence"/>
</dbReference>
<feature type="signal peptide" evidence="1">
    <location>
        <begin position="1"/>
        <end position="21"/>
    </location>
</feature>
<comment type="caution">
    <text evidence="2">The sequence shown here is derived from an EMBL/GenBank/DDBJ whole genome shotgun (WGS) entry which is preliminary data.</text>
</comment>
<gene>
    <name evidence="2" type="ORF">K7G82_27440</name>
</gene>
<evidence type="ECO:0000313" key="3">
    <source>
        <dbReference type="Proteomes" id="UP000706039"/>
    </source>
</evidence>
<name>A0ABS7PY40_9SPHN</name>
<feature type="chain" id="PRO_5045168403" evidence="1">
    <location>
        <begin position="22"/>
        <end position="103"/>
    </location>
</feature>